<keyword evidence="1" id="KW-0812">Transmembrane</keyword>
<feature type="transmembrane region" description="Helical" evidence="1">
    <location>
        <begin position="47"/>
        <end position="70"/>
    </location>
</feature>
<reference evidence="2 3" key="1">
    <citation type="submission" date="2018-10" db="EMBL/GenBank/DDBJ databases">
        <authorList>
            <person name="Li J."/>
        </authorList>
    </citation>
    <scope>NUCLEOTIDE SEQUENCE [LARGE SCALE GENOMIC DNA]</scope>
    <source>
        <strain evidence="2 3">IF 016277</strain>
    </source>
</reference>
<protein>
    <submittedName>
        <fullName evidence="2">Uncharacterized protein</fullName>
    </submittedName>
</protein>
<keyword evidence="3" id="KW-1185">Reference proteome</keyword>
<comment type="caution">
    <text evidence="2">The sequence shown here is derived from an EMBL/GenBank/DDBJ whole genome shotgun (WGS) entry which is preliminary data.</text>
</comment>
<dbReference type="AlphaFoldDB" id="A0A3L7A734"/>
<proteinExistence type="predicted"/>
<sequence length="81" mass="8330">MMIGFLALCAAIVPILLRASPQRMPYPVAVPIALALLSILTSGLDHVIVYALLAGLSFAMSAVIIVSHLAGSARSEGRASA</sequence>
<gene>
    <name evidence="2" type="ORF">D9V32_09260</name>
</gene>
<evidence type="ECO:0000313" key="3">
    <source>
        <dbReference type="Proteomes" id="UP000272503"/>
    </source>
</evidence>
<name>A0A3L7A734_9MICO</name>
<organism evidence="2 3">
    <name type="scientific">Mycetocola tolaasinivorans</name>
    <dbReference type="NCBI Taxonomy" id="76635"/>
    <lineage>
        <taxon>Bacteria</taxon>
        <taxon>Bacillati</taxon>
        <taxon>Actinomycetota</taxon>
        <taxon>Actinomycetes</taxon>
        <taxon>Micrococcales</taxon>
        <taxon>Microbacteriaceae</taxon>
        <taxon>Mycetocola</taxon>
    </lineage>
</organism>
<accession>A0A3L7A734</accession>
<dbReference type="Proteomes" id="UP000272503">
    <property type="component" value="Unassembled WGS sequence"/>
</dbReference>
<dbReference type="EMBL" id="RCUX01000006">
    <property type="protein sequence ID" value="RLP75650.1"/>
    <property type="molecule type" value="Genomic_DNA"/>
</dbReference>
<dbReference type="RefSeq" id="WP_121648625.1">
    <property type="nucleotide sequence ID" value="NZ_RCUX01000006.1"/>
</dbReference>
<keyword evidence="1" id="KW-1133">Transmembrane helix</keyword>
<evidence type="ECO:0000256" key="1">
    <source>
        <dbReference type="SAM" id="Phobius"/>
    </source>
</evidence>
<keyword evidence="1" id="KW-0472">Membrane</keyword>
<evidence type="ECO:0000313" key="2">
    <source>
        <dbReference type="EMBL" id="RLP75650.1"/>
    </source>
</evidence>